<dbReference type="InterPro" id="IPR017855">
    <property type="entry name" value="SMAD-like_dom_sf"/>
</dbReference>
<protein>
    <submittedName>
        <fullName evidence="3">Interferon regulatory factor 4</fullName>
    </submittedName>
</protein>
<feature type="compositionally biased region" description="Basic residues" evidence="1">
    <location>
        <begin position="67"/>
        <end position="80"/>
    </location>
</feature>
<dbReference type="Gene3D" id="2.60.200.10">
    <property type="match status" value="1"/>
</dbReference>
<name>L5LM71_MYODS</name>
<dbReference type="InterPro" id="IPR019471">
    <property type="entry name" value="Interferon_reg_factor-3"/>
</dbReference>
<evidence type="ECO:0000313" key="3">
    <source>
        <dbReference type="EMBL" id="ELK27135.1"/>
    </source>
</evidence>
<gene>
    <name evidence="3" type="ORF">MDA_GLEAN10014022</name>
</gene>
<dbReference type="GO" id="GO:0003700">
    <property type="term" value="F:DNA-binding transcription factor activity"/>
    <property type="evidence" value="ECO:0007669"/>
    <property type="project" value="InterPro"/>
</dbReference>
<evidence type="ECO:0000313" key="4">
    <source>
        <dbReference type="Proteomes" id="UP000010556"/>
    </source>
</evidence>
<dbReference type="Pfam" id="PF10401">
    <property type="entry name" value="IRF-3"/>
    <property type="match status" value="1"/>
</dbReference>
<evidence type="ECO:0000259" key="2">
    <source>
        <dbReference type="Pfam" id="PF10401"/>
    </source>
</evidence>
<reference evidence="4" key="1">
    <citation type="journal article" date="2013" name="Science">
        <title>Comparative analysis of bat genomes provides insight into the evolution of flight and immunity.</title>
        <authorList>
            <person name="Zhang G."/>
            <person name="Cowled C."/>
            <person name="Shi Z."/>
            <person name="Huang Z."/>
            <person name="Bishop-Lilly K.A."/>
            <person name="Fang X."/>
            <person name="Wynne J.W."/>
            <person name="Xiong Z."/>
            <person name="Baker M.L."/>
            <person name="Zhao W."/>
            <person name="Tachedjian M."/>
            <person name="Zhu Y."/>
            <person name="Zhou P."/>
            <person name="Jiang X."/>
            <person name="Ng J."/>
            <person name="Yang L."/>
            <person name="Wu L."/>
            <person name="Xiao J."/>
            <person name="Feng Y."/>
            <person name="Chen Y."/>
            <person name="Sun X."/>
            <person name="Zhang Y."/>
            <person name="Marsh G.A."/>
            <person name="Crameri G."/>
            <person name="Broder C.C."/>
            <person name="Frey K.G."/>
            <person name="Wang L.F."/>
            <person name="Wang J."/>
        </authorList>
    </citation>
    <scope>NUCLEOTIDE SEQUENCE [LARGE SCALE GENOMIC DNA]</scope>
</reference>
<dbReference type="SUPFAM" id="SSF49879">
    <property type="entry name" value="SMAD/FHA domain"/>
    <property type="match status" value="1"/>
</dbReference>
<sequence length="89" mass="9983">MSHLGPAPTVSVPVELRAHLQDGRPEPEYQIRLCFGEEYPGPPDQPQERLIMAHVEPVFARALLLHTKHHNHNARGRGPRPHTPDGIAH</sequence>
<dbReference type="AlphaFoldDB" id="L5LM71"/>
<dbReference type="InterPro" id="IPR008984">
    <property type="entry name" value="SMAD_FHA_dom_sf"/>
</dbReference>
<feature type="domain" description="Interferon regulatory factor-3" evidence="2">
    <location>
        <begin position="15"/>
        <end position="64"/>
    </location>
</feature>
<dbReference type="Proteomes" id="UP000010556">
    <property type="component" value="Unassembled WGS sequence"/>
</dbReference>
<proteinExistence type="predicted"/>
<dbReference type="EMBL" id="KB110504">
    <property type="protein sequence ID" value="ELK27135.1"/>
    <property type="molecule type" value="Genomic_DNA"/>
</dbReference>
<feature type="region of interest" description="Disordered" evidence="1">
    <location>
        <begin position="67"/>
        <end position="89"/>
    </location>
</feature>
<organism evidence="3 4">
    <name type="scientific">Myotis davidii</name>
    <name type="common">David's myotis</name>
    <dbReference type="NCBI Taxonomy" id="225400"/>
    <lineage>
        <taxon>Eukaryota</taxon>
        <taxon>Metazoa</taxon>
        <taxon>Chordata</taxon>
        <taxon>Craniata</taxon>
        <taxon>Vertebrata</taxon>
        <taxon>Euteleostomi</taxon>
        <taxon>Mammalia</taxon>
        <taxon>Eutheria</taxon>
        <taxon>Laurasiatheria</taxon>
        <taxon>Chiroptera</taxon>
        <taxon>Yangochiroptera</taxon>
        <taxon>Vespertilionidae</taxon>
        <taxon>Myotis</taxon>
    </lineage>
</organism>
<evidence type="ECO:0000256" key="1">
    <source>
        <dbReference type="SAM" id="MobiDB-lite"/>
    </source>
</evidence>
<keyword evidence="4" id="KW-1185">Reference proteome</keyword>
<accession>L5LM71</accession>